<dbReference type="OrthoDB" id="9809693at2"/>
<dbReference type="RefSeq" id="WP_089884638.1">
    <property type="nucleotide sequence ID" value="NZ_FNPF01000015.1"/>
</dbReference>
<feature type="compositionally biased region" description="Basic residues" evidence="2">
    <location>
        <begin position="173"/>
        <end position="182"/>
    </location>
</feature>
<evidence type="ECO:0000256" key="2">
    <source>
        <dbReference type="SAM" id="MobiDB-lite"/>
    </source>
</evidence>
<reference evidence="3 4" key="1">
    <citation type="submission" date="2016-10" db="EMBL/GenBank/DDBJ databases">
        <authorList>
            <person name="de Groot N.N."/>
        </authorList>
    </citation>
    <scope>NUCLEOTIDE SEQUENCE [LARGE SCALE GENOMIC DNA]</scope>
    <source>
        <strain evidence="3 4">DSM 26880</strain>
    </source>
</reference>
<dbReference type="EMBL" id="FNPF01000015">
    <property type="protein sequence ID" value="SDY69642.1"/>
    <property type="molecule type" value="Genomic_DNA"/>
</dbReference>
<accession>A0A1H3LYW7</accession>
<organism evidence="3 4">
    <name type="scientific">Citreimonas salinaria</name>
    <dbReference type="NCBI Taxonomy" id="321339"/>
    <lineage>
        <taxon>Bacteria</taxon>
        <taxon>Pseudomonadati</taxon>
        <taxon>Pseudomonadota</taxon>
        <taxon>Alphaproteobacteria</taxon>
        <taxon>Rhodobacterales</taxon>
        <taxon>Roseobacteraceae</taxon>
        <taxon>Citreimonas</taxon>
    </lineage>
</organism>
<dbReference type="GO" id="GO:0008270">
    <property type="term" value="F:zinc ion binding"/>
    <property type="evidence" value="ECO:0007669"/>
    <property type="project" value="InterPro"/>
</dbReference>
<dbReference type="InterPro" id="IPR008807">
    <property type="entry name" value="ROS_MUCR"/>
</dbReference>
<evidence type="ECO:0000256" key="1">
    <source>
        <dbReference type="ARBA" id="ARBA00007031"/>
    </source>
</evidence>
<proteinExistence type="inferred from homology"/>
<comment type="similarity">
    <text evidence="1">Belongs to the ros/MucR family.</text>
</comment>
<dbReference type="InterPro" id="IPR041920">
    <property type="entry name" value="ROS/MUCR_sf"/>
</dbReference>
<feature type="region of interest" description="Disordered" evidence="2">
    <location>
        <begin position="42"/>
        <end position="93"/>
    </location>
</feature>
<name>A0A1H3LYW7_9RHOB</name>
<dbReference type="STRING" id="321339.SAMN05444340_11510"/>
<protein>
    <submittedName>
        <fullName evidence="3">ROS/MUCR transcriptional regulator protein</fullName>
    </submittedName>
</protein>
<evidence type="ECO:0000313" key="3">
    <source>
        <dbReference type="EMBL" id="SDY69642.1"/>
    </source>
</evidence>
<dbReference type="Pfam" id="PF05443">
    <property type="entry name" value="ROS_MUCR"/>
    <property type="match status" value="1"/>
</dbReference>
<dbReference type="Proteomes" id="UP000199286">
    <property type="component" value="Unassembled WGS sequence"/>
</dbReference>
<evidence type="ECO:0000313" key="4">
    <source>
        <dbReference type="Proteomes" id="UP000199286"/>
    </source>
</evidence>
<dbReference type="GO" id="GO:0003677">
    <property type="term" value="F:DNA binding"/>
    <property type="evidence" value="ECO:0007669"/>
    <property type="project" value="InterPro"/>
</dbReference>
<feature type="region of interest" description="Disordered" evidence="2">
    <location>
        <begin position="158"/>
        <end position="182"/>
    </location>
</feature>
<gene>
    <name evidence="3" type="ORF">SAMN05444340_11510</name>
</gene>
<dbReference type="AlphaFoldDB" id="A0A1H3LYW7"/>
<sequence>MTTQDKTVPADWFRIAEAFAQKESSTPEDVIRLVSGLRAEFEATTPAPGSQPVAAPKAVQEDTPARSNRAKAQAADRKPSSSAPAPAPKRPAVPIEKAVTDDMVYCLECGRGMKMLKRHLGSTHGMTPHEYRARWDLPEDFPITAPNYTAAKSDTAKAMDFGKGSPKTGKTASKTRKAMVGA</sequence>
<dbReference type="GO" id="GO:0006355">
    <property type="term" value="P:regulation of DNA-templated transcription"/>
    <property type="evidence" value="ECO:0007669"/>
    <property type="project" value="InterPro"/>
</dbReference>
<dbReference type="Gene3D" id="1.10.10.1550">
    <property type="entry name" value="ROS/MUCR transcriptional regulator protein"/>
    <property type="match status" value="1"/>
</dbReference>
<keyword evidence="4" id="KW-1185">Reference proteome</keyword>